<protein>
    <submittedName>
        <fullName evidence="4">TetR/AcrR family transcriptional regulator</fullName>
    </submittedName>
</protein>
<dbReference type="EMBL" id="JANKBY010000233">
    <property type="protein sequence ID" value="MCR1824038.1"/>
    <property type="molecule type" value="Genomic_DNA"/>
</dbReference>
<dbReference type="Proteomes" id="UP001140817">
    <property type="component" value="Unassembled WGS sequence"/>
</dbReference>
<evidence type="ECO:0000259" key="3">
    <source>
        <dbReference type="PROSITE" id="PS50977"/>
    </source>
</evidence>
<keyword evidence="1 2" id="KW-0238">DNA-binding</keyword>
<dbReference type="GO" id="GO:0006355">
    <property type="term" value="P:regulation of DNA-templated transcription"/>
    <property type="evidence" value="ECO:0007669"/>
    <property type="project" value="UniProtKB-ARBA"/>
</dbReference>
<comment type="caution">
    <text evidence="4">The sequence shown here is derived from an EMBL/GenBank/DDBJ whole genome shotgun (WGS) entry which is preliminary data.</text>
</comment>
<dbReference type="InterPro" id="IPR050109">
    <property type="entry name" value="HTH-type_TetR-like_transc_reg"/>
</dbReference>
<proteinExistence type="predicted"/>
<dbReference type="InterPro" id="IPR001647">
    <property type="entry name" value="HTH_TetR"/>
</dbReference>
<dbReference type="RefSeq" id="WP_074079919.1">
    <property type="nucleotide sequence ID" value="NZ_JANKBY010000233.1"/>
</dbReference>
<dbReference type="Pfam" id="PF00440">
    <property type="entry name" value="TetR_N"/>
    <property type="match status" value="1"/>
</dbReference>
<name>A0A9X2S2G7_9FIRM</name>
<feature type="domain" description="HTH tetR-type" evidence="3">
    <location>
        <begin position="9"/>
        <end position="69"/>
    </location>
</feature>
<evidence type="ECO:0000313" key="5">
    <source>
        <dbReference type="Proteomes" id="UP001140817"/>
    </source>
</evidence>
<accession>A0A9X2S2G7</accession>
<dbReference type="PANTHER" id="PTHR30328">
    <property type="entry name" value="TRANSCRIPTIONAL REPRESSOR"/>
    <property type="match status" value="1"/>
</dbReference>
<dbReference type="InterPro" id="IPR009057">
    <property type="entry name" value="Homeodomain-like_sf"/>
</dbReference>
<evidence type="ECO:0000256" key="1">
    <source>
        <dbReference type="ARBA" id="ARBA00023125"/>
    </source>
</evidence>
<keyword evidence="5" id="KW-1185">Reference proteome</keyword>
<dbReference type="Gene3D" id="1.10.357.10">
    <property type="entry name" value="Tetracycline Repressor, domain 2"/>
    <property type="match status" value="1"/>
</dbReference>
<dbReference type="PRINTS" id="PR00455">
    <property type="entry name" value="HTHTETR"/>
</dbReference>
<dbReference type="SUPFAM" id="SSF46689">
    <property type="entry name" value="Homeodomain-like"/>
    <property type="match status" value="1"/>
</dbReference>
<sequence length="200" mass="23786">MNEKEKKSINNKEKIINVALEEFVLNGYKAASTNSICKNAQVSKGLLYHYYKSKEVLYLNVLQHVIDKFKENITIDIYENDKKGTEYISEYFNRKFKFFSENPLYSKMITNTILENMESTRSMIKEFEDYNNMLIYEIIKNVDINPKFDKEKAFELIIMIGEKLEEKHMKNIDVGKDAVIEDFRKEHKIMIEMVFEGIDR</sequence>
<dbReference type="PROSITE" id="PS50977">
    <property type="entry name" value="HTH_TETR_2"/>
    <property type="match status" value="1"/>
</dbReference>
<organism evidence="4 5">
    <name type="scientific">Terrisporobacter muris</name>
    <dbReference type="NCBI Taxonomy" id="2963284"/>
    <lineage>
        <taxon>Bacteria</taxon>
        <taxon>Bacillati</taxon>
        <taxon>Bacillota</taxon>
        <taxon>Clostridia</taxon>
        <taxon>Peptostreptococcales</taxon>
        <taxon>Peptostreptococcaceae</taxon>
        <taxon>Terrisporobacter</taxon>
    </lineage>
</organism>
<dbReference type="PANTHER" id="PTHR30328:SF54">
    <property type="entry name" value="HTH-TYPE TRANSCRIPTIONAL REPRESSOR SCO4008"/>
    <property type="match status" value="1"/>
</dbReference>
<evidence type="ECO:0000256" key="2">
    <source>
        <dbReference type="PROSITE-ProRule" id="PRU00335"/>
    </source>
</evidence>
<feature type="DNA-binding region" description="H-T-H motif" evidence="2">
    <location>
        <begin position="32"/>
        <end position="51"/>
    </location>
</feature>
<evidence type="ECO:0000313" key="4">
    <source>
        <dbReference type="EMBL" id="MCR1824038.1"/>
    </source>
</evidence>
<dbReference type="GO" id="GO:0003677">
    <property type="term" value="F:DNA binding"/>
    <property type="evidence" value="ECO:0007669"/>
    <property type="project" value="UniProtKB-UniRule"/>
</dbReference>
<dbReference type="AlphaFoldDB" id="A0A9X2S2G7"/>
<gene>
    <name evidence="4" type="ORF">NSA58_14700</name>
</gene>
<reference evidence="4" key="1">
    <citation type="submission" date="2022-07" db="EMBL/GenBank/DDBJ databases">
        <title>Enhanced cultured diversity of the mouse gut microbiota enables custom-made synthetic communities.</title>
        <authorList>
            <person name="Afrizal A."/>
        </authorList>
    </citation>
    <scope>NUCLEOTIDE SEQUENCE</scope>
    <source>
        <strain evidence="4">DSM 29186</strain>
    </source>
</reference>